<feature type="compositionally biased region" description="Low complexity" evidence="25">
    <location>
        <begin position="1310"/>
        <end position="1319"/>
    </location>
</feature>
<dbReference type="EMBL" id="OY660873">
    <property type="protein sequence ID" value="CAJ1066201.1"/>
    <property type="molecule type" value="Genomic_DNA"/>
</dbReference>
<dbReference type="Gene3D" id="2.40.128.20">
    <property type="match status" value="1"/>
</dbReference>
<evidence type="ECO:0000256" key="24">
    <source>
        <dbReference type="RuleBase" id="RU003696"/>
    </source>
</evidence>
<dbReference type="Pfam" id="PF00061">
    <property type="entry name" value="Lipocalin"/>
    <property type="match status" value="1"/>
</dbReference>
<evidence type="ECO:0000256" key="11">
    <source>
        <dbReference type="ARBA" id="ARBA00022737"/>
    </source>
</evidence>
<comment type="function">
    <text evidence="19">The coatomer is a cytosolic protein complex that binds to dilysine motifs and reversibly associates with Golgi non-clathrin-coated vesicles, which further mediate biosynthetic protein transport from the ER, via the Golgi up to the trans Golgi network. Coatomer complex is required for budding from Golgi membranes, and is essential for the retrograde Golgi-to-ER transport of dilysine-tagged proteins. In mammals, the coatomer can only be recruited by membranes associated to ADP-ribosylation factors (ARFs), which are small GTP-binding proteins; the complex also influences the Golgi structural integrity, as well as the processing, activity, and endocytic recycling of LDL receptors.</text>
</comment>
<keyword evidence="28" id="KW-1185">Reference proteome</keyword>
<dbReference type="PROSITE" id="PS50082">
    <property type="entry name" value="WD_REPEATS_2"/>
    <property type="match status" value="5"/>
</dbReference>
<keyword evidence="8 24" id="KW-0813">Transport</keyword>
<dbReference type="PROSITE" id="PS50294">
    <property type="entry name" value="WD_REPEATS_REGION"/>
    <property type="match status" value="4"/>
</dbReference>
<dbReference type="PANTHER" id="PTHR19876">
    <property type="entry name" value="COATOMER"/>
    <property type="match status" value="1"/>
</dbReference>
<evidence type="ECO:0000313" key="28">
    <source>
        <dbReference type="Proteomes" id="UP001178508"/>
    </source>
</evidence>
<comment type="function">
    <text evidence="1">Cytosolic CRABPs may regulate the access of retinoic acid to the nuclear retinoic acid receptors.</text>
</comment>
<dbReference type="InterPro" id="IPR036322">
    <property type="entry name" value="WD40_repeat_dom_sf"/>
</dbReference>
<keyword evidence="10 23" id="KW-0853">WD repeat</keyword>
<evidence type="ECO:0000256" key="1">
    <source>
        <dbReference type="ARBA" id="ARBA00003699"/>
    </source>
</evidence>
<feature type="domain" description="Cytosolic fatty-acid binding proteins" evidence="26">
    <location>
        <begin position="7"/>
        <end position="24"/>
    </location>
</feature>
<dbReference type="InterPro" id="IPR015943">
    <property type="entry name" value="WD40/YVTN_repeat-like_dom_sf"/>
</dbReference>
<dbReference type="Gene3D" id="1.25.40.470">
    <property type="match status" value="1"/>
</dbReference>
<keyword evidence="9" id="KW-0963">Cytoplasm</keyword>
<comment type="similarity">
    <text evidence="5">Belongs to the WD repeat COPB2 family.</text>
</comment>
<dbReference type="PROSITE" id="PS00214">
    <property type="entry name" value="FABP"/>
    <property type="match status" value="1"/>
</dbReference>
<dbReference type="FunFam" id="1.25.40.470:FF:000001">
    <property type="entry name" value="Coatomer subunit beta"/>
    <property type="match status" value="1"/>
</dbReference>
<dbReference type="Gene3D" id="2.130.10.10">
    <property type="entry name" value="YVTN repeat-like/Quinoprotein amine dehydrogenase"/>
    <property type="match status" value="1"/>
</dbReference>
<feature type="repeat" description="WD" evidence="23">
    <location>
        <begin position="353"/>
        <end position="394"/>
    </location>
</feature>
<feature type="region of interest" description="Disordered" evidence="25">
    <location>
        <begin position="1310"/>
        <end position="1341"/>
    </location>
</feature>
<feature type="repeat" description="WD" evidence="23">
    <location>
        <begin position="139"/>
        <end position="180"/>
    </location>
</feature>
<evidence type="ECO:0000256" key="13">
    <source>
        <dbReference type="ARBA" id="ARBA00022893"/>
    </source>
</evidence>
<evidence type="ECO:0000256" key="3">
    <source>
        <dbReference type="ARBA" id="ARBA00004347"/>
    </source>
</evidence>
<comment type="similarity">
    <text evidence="4 24">Belongs to the calycin superfamily. Fatty-acid binding protein (FABP) family.</text>
</comment>
<dbReference type="GO" id="GO:0030126">
    <property type="term" value="C:COPI vesicle coat"/>
    <property type="evidence" value="ECO:0007669"/>
    <property type="project" value="TreeGrafter"/>
</dbReference>
<dbReference type="CDD" id="cd19463">
    <property type="entry name" value="CRBP2"/>
    <property type="match status" value="1"/>
</dbReference>
<feature type="region of interest" description="Disordered" evidence="25">
    <location>
        <begin position="1357"/>
        <end position="1376"/>
    </location>
</feature>
<evidence type="ECO:0000256" key="10">
    <source>
        <dbReference type="ARBA" id="ARBA00022574"/>
    </source>
</evidence>
<evidence type="ECO:0000256" key="6">
    <source>
        <dbReference type="ARBA" id="ARBA00013592"/>
    </source>
</evidence>
<evidence type="ECO:0000256" key="18">
    <source>
        <dbReference type="ARBA" id="ARBA00023329"/>
    </source>
</evidence>
<dbReference type="InterPro" id="IPR001680">
    <property type="entry name" value="WD40_rpt"/>
</dbReference>
<keyword evidence="11" id="KW-0677">Repeat</keyword>
<keyword evidence="15" id="KW-0333">Golgi apparatus</keyword>
<protein>
    <recommendedName>
        <fullName evidence="6">Cellular retinoic acid-binding protein 1</fullName>
    </recommendedName>
    <alternativeName>
        <fullName evidence="22">Beta'-coat protein</fullName>
    </alternativeName>
    <alternativeName>
        <fullName evidence="21">Cellular retinoic acid-binding protein I</fullName>
    </alternativeName>
    <alternativeName>
        <fullName evidence="7">Coatomer subunit beta'</fullName>
    </alternativeName>
</protein>
<evidence type="ECO:0000256" key="17">
    <source>
        <dbReference type="ARBA" id="ARBA00023136"/>
    </source>
</evidence>
<dbReference type="GO" id="GO:0006890">
    <property type="term" value="P:retrograde vesicle-mediated transport, Golgi to endoplasmic reticulum"/>
    <property type="evidence" value="ECO:0007669"/>
    <property type="project" value="TreeGrafter"/>
</dbReference>
<feature type="region of interest" description="Disordered" evidence="25">
    <location>
        <begin position="1074"/>
        <end position="1122"/>
    </location>
</feature>
<evidence type="ECO:0000256" key="4">
    <source>
        <dbReference type="ARBA" id="ARBA00008390"/>
    </source>
</evidence>
<dbReference type="Pfam" id="PF00400">
    <property type="entry name" value="WD40"/>
    <property type="match status" value="5"/>
</dbReference>
<dbReference type="InterPro" id="IPR011044">
    <property type="entry name" value="Quino_amine_DH_bsu"/>
</dbReference>
<proteinExistence type="inferred from homology"/>
<dbReference type="PRINTS" id="PR00320">
    <property type="entry name" value="GPROTEINBRPT"/>
</dbReference>
<dbReference type="Pfam" id="PF04053">
    <property type="entry name" value="B-prop_COPA_B_2nd"/>
    <property type="match status" value="1"/>
</dbReference>
<evidence type="ECO:0000256" key="23">
    <source>
        <dbReference type="PROSITE-ProRule" id="PRU00221"/>
    </source>
</evidence>
<evidence type="ECO:0000256" key="12">
    <source>
        <dbReference type="ARBA" id="ARBA00022892"/>
    </source>
</evidence>
<dbReference type="GO" id="GO:0006888">
    <property type="term" value="P:endoplasmic reticulum to Golgi vesicle-mediated transport"/>
    <property type="evidence" value="ECO:0007669"/>
    <property type="project" value="TreeGrafter"/>
</dbReference>
<dbReference type="SUPFAM" id="SSF50969">
    <property type="entry name" value="YVTN repeat-like/Quinoprotein amine dehydrogenase"/>
    <property type="match status" value="1"/>
</dbReference>
<dbReference type="Pfam" id="PF23953">
    <property type="entry name" value="TPR_COPA_B"/>
    <property type="match status" value="1"/>
</dbReference>
<dbReference type="SUPFAM" id="SSF50814">
    <property type="entry name" value="Lipocalins"/>
    <property type="match status" value="1"/>
</dbReference>
<dbReference type="GO" id="GO:0005198">
    <property type="term" value="F:structural molecule activity"/>
    <property type="evidence" value="ECO:0007669"/>
    <property type="project" value="InterPro"/>
</dbReference>
<feature type="repeat" description="WD" evidence="23">
    <location>
        <begin position="309"/>
        <end position="352"/>
    </location>
</feature>
<evidence type="ECO:0000256" key="2">
    <source>
        <dbReference type="ARBA" id="ARBA00004255"/>
    </source>
</evidence>
<dbReference type="FunFam" id="2.40.128.20:FF:000001">
    <property type="entry name" value="Fatty acid-binding protein, adipocyte"/>
    <property type="match status" value="1"/>
</dbReference>
<dbReference type="PRINTS" id="PR00178">
    <property type="entry name" value="FATTYACIDBP"/>
</dbReference>
<feature type="repeat" description="WD" evidence="23">
    <location>
        <begin position="223"/>
        <end position="255"/>
    </location>
</feature>
<dbReference type="GO" id="GO:0016918">
    <property type="term" value="F:retinal binding"/>
    <property type="evidence" value="ECO:0007669"/>
    <property type="project" value="UniProtKB-KW"/>
</dbReference>
<evidence type="ECO:0000256" key="15">
    <source>
        <dbReference type="ARBA" id="ARBA00023034"/>
    </source>
</evidence>
<dbReference type="SUPFAM" id="SSF50978">
    <property type="entry name" value="WD40 repeat-like"/>
    <property type="match status" value="1"/>
</dbReference>
<evidence type="ECO:0000256" key="7">
    <source>
        <dbReference type="ARBA" id="ARBA00021083"/>
    </source>
</evidence>
<evidence type="ECO:0000256" key="19">
    <source>
        <dbReference type="ARBA" id="ARBA00024791"/>
    </source>
</evidence>
<dbReference type="InterPro" id="IPR006692">
    <property type="entry name" value="Beta-prop_COPA/B_2nd"/>
</dbReference>
<dbReference type="InterPro" id="IPR020472">
    <property type="entry name" value="WD40_PAC1"/>
</dbReference>
<sequence>MPADYSGRWEMVSNENFEEVMKALDIDFATRKIAAHLHQTKVIVQNGDRFETKTLSTFRNYEVNFTMGEEFEEYTKGLDNRKVMTLVVWDGDKLVCVQKGEKENRGWKQWMEGDMLYLEITVLDKVCRQPLRLDIKRKLTARSDRVKSVDLHPSEPWMVVSLYSGTVVVWNHETQTMVKTFELCDLPVRVAKFVARKHWVITGADDMLIRVFNYNTLERVHMFEAHSDYIRCVAVHPTQSYILTSSDDMLIKLWDWDKKWACCQVFEGHTHYVMEIVINPKDNNQFASASLDRTIKVWQLGSKTPNFTLEGHEKGVNCIDYYNGGDKPYLISGADDRLVKIWDYQNKTCVQTLEGHAQNVTCVRFHPALPIILTGSEDGTVRVWHSNTYRLENTLNYGMERVWCICGQQGSNSVALGYDEGSIIIKLGREEPAMSMDSSGKVMWARHSEVQQANLKAMGEAEIRDGERLSLGVKDMGSCEIYPQTIQHSPNGRFVVVCGDGEYIIYTAMALRNKSFGSAQEFVWAHDSSQYGTRESNSMIKIFKNFKEKKSFKPDFGAEGIFGGVLLGVRSNSGLAFYDWESAELIRRIEIQPKHIFWSDSGELVCIATSESFFVLRYLAEKVAAAQESKQDITEDGIEDAFEVLGEVSEVVKTGVWVGDCFIYTSSLNRLNYYVGGEIITIAHLDRTMYLLGYIPKDDRLYLGDKELNIISYSLLLSVLEYQTAVMRRDFGTADKVLPTIPKEQRIRVAHFLEKQGFKQQALAVSTDPEHKFELALQLGEVKIAYQLALEAESEQKWKQLAELATTKCQFSLAQECLHQAQDYGGLLLLATASGNASMVAKLAEGAEKDGKTNVAFLTYFMQGRLEKCLDLLIKTDRLPEAAFLARTYLPSHVTRVVKLWKESLSKVNQKAADALADPTQYSNLFPGLQQALLAEQYLKETHVRVRPAAEYPLIMPNEDRNVLEESAGFVSKEEIPGLEEAAQHINDGIEVAAAAEESPAEIAAGIKAAAAETETETVTEIIPAGIAAVTEAAPLEIAMTTEDAPVEIEAVEEEEEPMTDPPVQQESIDPVLPTEEESIPTEVSSLSVSVEEHEEPEQADSAPLGEDTITPLEAAPVPEEKDLLETTAEIPPTEPEMVKSSPVDVASLIETDVQEVSETVVTETTPETVLAAEEPQSDEAAIEDVLVSTGLTDDTDLFEADKPVDEETGIITSEAAALIDIAAEETAVTEEHVLETQPSLVAVEELISFDNTDTSDLDPLAQVQTVPDMSLDSLQTPLEDKMPVMMPVQAPEPEKDELLVQLEEPAVVTPAAAPAEVNTAKKEETEAGPEGTAESAEDLEDEMVDEALDDLDLDNFDLEDIDTSDVNLDDDFLVE</sequence>
<dbReference type="Proteomes" id="UP001178508">
    <property type="component" value="Chromosome 10"/>
</dbReference>
<name>A0AAV1FX42_XYRNO</name>
<dbReference type="GO" id="GO:0000139">
    <property type="term" value="C:Golgi membrane"/>
    <property type="evidence" value="ECO:0007669"/>
    <property type="project" value="UniProtKB-SubCell"/>
</dbReference>
<dbReference type="GO" id="GO:0006886">
    <property type="term" value="P:intracellular protein transport"/>
    <property type="evidence" value="ECO:0007669"/>
    <property type="project" value="InterPro"/>
</dbReference>
<dbReference type="InterPro" id="IPR050844">
    <property type="entry name" value="Coatomer_complex_subunit"/>
</dbReference>
<keyword evidence="16" id="KW-0683">Retinol-binding</keyword>
<keyword evidence="18" id="KW-0968">Cytoplasmic vesicle</keyword>
<dbReference type="GO" id="GO:0019841">
    <property type="term" value="F:retinol binding"/>
    <property type="evidence" value="ECO:0007669"/>
    <property type="project" value="UniProtKB-KW"/>
</dbReference>
<evidence type="ECO:0000256" key="8">
    <source>
        <dbReference type="ARBA" id="ARBA00022448"/>
    </source>
</evidence>
<evidence type="ECO:0000259" key="26">
    <source>
        <dbReference type="PROSITE" id="PS00214"/>
    </source>
</evidence>
<comment type="function">
    <text evidence="20">This coatomer complex protein, essential for Golgi budding and vesicular trafficking, is a selective binding protein (RACK) for protein kinase C, epsilon type. It binds to Golgi membranes in a GTP-dependent manner.</text>
</comment>
<evidence type="ECO:0000256" key="20">
    <source>
        <dbReference type="ARBA" id="ARBA00025693"/>
    </source>
</evidence>
<keyword evidence="13" id="KW-0845">Vitamin A</keyword>
<dbReference type="CDD" id="cd22947">
    <property type="entry name" value="Coatomer_WDAD_beta-like"/>
    <property type="match status" value="1"/>
</dbReference>
<dbReference type="FunFam" id="2.130.10.10:FF:000008">
    <property type="entry name" value="Coatomer subunit beta"/>
    <property type="match status" value="1"/>
</dbReference>
<keyword evidence="14" id="KW-0653">Protein transport</keyword>
<feature type="repeat" description="WD" evidence="23">
    <location>
        <begin position="266"/>
        <end position="308"/>
    </location>
</feature>
<evidence type="ECO:0000256" key="5">
    <source>
        <dbReference type="ARBA" id="ARBA00010844"/>
    </source>
</evidence>
<gene>
    <name evidence="27" type="ORF">XNOV1_A017979</name>
</gene>
<evidence type="ECO:0000256" key="14">
    <source>
        <dbReference type="ARBA" id="ARBA00022927"/>
    </source>
</evidence>
<dbReference type="InterPro" id="IPR000463">
    <property type="entry name" value="Fatty_acid-bd"/>
</dbReference>
<dbReference type="SMART" id="SM00320">
    <property type="entry name" value="WD40"/>
    <property type="match status" value="6"/>
</dbReference>
<dbReference type="PANTHER" id="PTHR19876:SF2">
    <property type="entry name" value="COATOMER SUBUNIT BETA"/>
    <property type="match status" value="1"/>
</dbReference>
<organism evidence="27 28">
    <name type="scientific">Xyrichtys novacula</name>
    <name type="common">Pearly razorfish</name>
    <name type="synonym">Hemipteronotus novacula</name>
    <dbReference type="NCBI Taxonomy" id="13765"/>
    <lineage>
        <taxon>Eukaryota</taxon>
        <taxon>Metazoa</taxon>
        <taxon>Chordata</taxon>
        <taxon>Craniata</taxon>
        <taxon>Vertebrata</taxon>
        <taxon>Euteleostomi</taxon>
        <taxon>Actinopterygii</taxon>
        <taxon>Neopterygii</taxon>
        <taxon>Teleostei</taxon>
        <taxon>Neoteleostei</taxon>
        <taxon>Acanthomorphata</taxon>
        <taxon>Eupercaria</taxon>
        <taxon>Labriformes</taxon>
        <taxon>Labridae</taxon>
        <taxon>Xyrichtys</taxon>
    </lineage>
</organism>
<dbReference type="InterPro" id="IPR000566">
    <property type="entry name" value="Lipocln_cytosolic_FA-bd_dom"/>
</dbReference>
<comment type="subcellular location">
    <subcellularLocation>
        <location evidence="3">Cytoplasmic vesicle</location>
        <location evidence="3">COPI-coated vesicle membrane</location>
        <topology evidence="3">Peripheral membrane protein</topology>
        <orientation evidence="3">Cytoplasmic side</orientation>
    </subcellularLocation>
    <subcellularLocation>
        <location evidence="2">Golgi apparatus membrane</location>
        <topology evidence="2">Peripheral membrane protein</topology>
        <orientation evidence="2">Cytoplasmic side</orientation>
    </subcellularLocation>
</comment>
<evidence type="ECO:0000256" key="9">
    <source>
        <dbReference type="ARBA" id="ARBA00022490"/>
    </source>
</evidence>
<dbReference type="InterPro" id="IPR056176">
    <property type="entry name" value="TPR_COPA_B"/>
</dbReference>
<keyword evidence="12" id="KW-0931">ER-Golgi transport</keyword>
<keyword evidence="17" id="KW-0472">Membrane</keyword>
<dbReference type="GO" id="GO:0006891">
    <property type="term" value="P:intra-Golgi vesicle-mediated transport"/>
    <property type="evidence" value="ECO:0007669"/>
    <property type="project" value="TreeGrafter"/>
</dbReference>
<evidence type="ECO:0000256" key="21">
    <source>
        <dbReference type="ARBA" id="ARBA00030108"/>
    </source>
</evidence>
<evidence type="ECO:0000313" key="27">
    <source>
        <dbReference type="EMBL" id="CAJ1066201.1"/>
    </source>
</evidence>
<reference evidence="27" key="1">
    <citation type="submission" date="2023-08" db="EMBL/GenBank/DDBJ databases">
        <authorList>
            <person name="Alioto T."/>
            <person name="Alioto T."/>
            <person name="Gomez Garrido J."/>
        </authorList>
    </citation>
    <scope>NUCLEOTIDE SEQUENCE</scope>
</reference>
<dbReference type="InterPro" id="IPR012674">
    <property type="entry name" value="Calycin"/>
</dbReference>
<evidence type="ECO:0000256" key="25">
    <source>
        <dbReference type="SAM" id="MobiDB-lite"/>
    </source>
</evidence>
<dbReference type="CDD" id="cd00200">
    <property type="entry name" value="WD40"/>
    <property type="match status" value="1"/>
</dbReference>
<accession>A0AAV1FX42</accession>
<evidence type="ECO:0000256" key="16">
    <source>
        <dbReference type="ARBA" id="ARBA00023072"/>
    </source>
</evidence>
<evidence type="ECO:0000256" key="22">
    <source>
        <dbReference type="ARBA" id="ARBA00032920"/>
    </source>
</evidence>